<evidence type="ECO:0000313" key="3">
    <source>
        <dbReference type="EMBL" id="ODQ80960.1"/>
    </source>
</evidence>
<dbReference type="InterPro" id="IPR000095">
    <property type="entry name" value="CRIB_dom"/>
</dbReference>
<proteinExistence type="predicted"/>
<dbReference type="Proteomes" id="UP000094336">
    <property type="component" value="Unassembled WGS sequence"/>
</dbReference>
<feature type="region of interest" description="Disordered" evidence="1">
    <location>
        <begin position="485"/>
        <end position="529"/>
    </location>
</feature>
<dbReference type="PROSITE" id="PS50108">
    <property type="entry name" value="CRIB"/>
    <property type="match status" value="1"/>
</dbReference>
<dbReference type="RefSeq" id="XP_018986288.1">
    <property type="nucleotide sequence ID" value="XM_019126915.1"/>
</dbReference>
<reference evidence="4" key="1">
    <citation type="submission" date="2016-05" db="EMBL/GenBank/DDBJ databases">
        <title>Comparative genomics of biotechnologically important yeasts.</title>
        <authorList>
            <consortium name="DOE Joint Genome Institute"/>
            <person name="Riley R."/>
            <person name="Haridas S."/>
            <person name="Wolfe K.H."/>
            <person name="Lopes M.R."/>
            <person name="Hittinger C.T."/>
            <person name="Goker M."/>
            <person name="Salamov A."/>
            <person name="Wisecaver J."/>
            <person name="Long T.M."/>
            <person name="Aerts A.L."/>
            <person name="Barry K."/>
            <person name="Choi C."/>
            <person name="Clum A."/>
            <person name="Coughlan A.Y."/>
            <person name="Deshpande S."/>
            <person name="Douglass A.P."/>
            <person name="Hanson S.J."/>
            <person name="Klenk H.-P."/>
            <person name="Labutti K."/>
            <person name="Lapidus A."/>
            <person name="Lindquist E."/>
            <person name="Lipzen A."/>
            <person name="Meier-Kolthoff J.P."/>
            <person name="Ohm R.A."/>
            <person name="Otillar R.P."/>
            <person name="Pangilinan J."/>
            <person name="Peng Y."/>
            <person name="Rokas A."/>
            <person name="Rosa C.A."/>
            <person name="Scheuner C."/>
            <person name="Sibirny A.A."/>
            <person name="Slot J.C."/>
            <person name="Stielow J.B."/>
            <person name="Sun H."/>
            <person name="Kurtzman C.P."/>
            <person name="Blackwell M."/>
            <person name="Grigoriev I.V."/>
            <person name="Jeffries T.W."/>
        </authorList>
    </citation>
    <scope>NUCLEOTIDE SEQUENCE [LARGE SCALE GENOMIC DNA]</scope>
    <source>
        <strain evidence="4">NRRL Y-12698</strain>
    </source>
</reference>
<keyword evidence="4" id="KW-1185">Reference proteome</keyword>
<dbReference type="EMBL" id="KV454428">
    <property type="protein sequence ID" value="ODQ80960.1"/>
    <property type="molecule type" value="Genomic_DNA"/>
</dbReference>
<name>A0A1E3QTI8_9ASCO</name>
<evidence type="ECO:0000259" key="2">
    <source>
        <dbReference type="PROSITE" id="PS50108"/>
    </source>
</evidence>
<organism evidence="3 4">
    <name type="scientific">Babjeviella inositovora NRRL Y-12698</name>
    <dbReference type="NCBI Taxonomy" id="984486"/>
    <lineage>
        <taxon>Eukaryota</taxon>
        <taxon>Fungi</taxon>
        <taxon>Dikarya</taxon>
        <taxon>Ascomycota</taxon>
        <taxon>Saccharomycotina</taxon>
        <taxon>Pichiomycetes</taxon>
        <taxon>Serinales incertae sedis</taxon>
        <taxon>Babjeviella</taxon>
    </lineage>
</organism>
<evidence type="ECO:0000313" key="4">
    <source>
        <dbReference type="Proteomes" id="UP000094336"/>
    </source>
</evidence>
<feature type="non-terminal residue" evidence="3">
    <location>
        <position position="1"/>
    </location>
</feature>
<feature type="region of interest" description="Disordered" evidence="1">
    <location>
        <begin position="192"/>
        <end position="243"/>
    </location>
</feature>
<dbReference type="GeneID" id="30144769"/>
<protein>
    <recommendedName>
        <fullName evidence="2">CRIB domain-containing protein</fullName>
    </recommendedName>
</protein>
<evidence type="ECO:0000256" key="1">
    <source>
        <dbReference type="SAM" id="MobiDB-lite"/>
    </source>
</evidence>
<sequence>KRRLYRICSGCEFHSESRFSLLTKLCLQQCCCHTFVFIAENPVSACKYIYALTSPTRPSSSSRHNFTRRYHIHAHTIPHCRTTLIYTRATIFLTMPKETKQQATQINSIWFDEADAKHRPTPSSKWMPFRRLKISNTATSNKRSLNITVSSPFNFNHLAHVDTENMPNVANVFSERDIEHLGLRDHELLTSKEDKFSHSPPTPTKFRAYSSCVTPPVNSRNSSRSSKGSQMTVPESPVFSERDRLSTFTNATAMSYDSVSQQQYSKTPLSKSNSFQCSHKPKTASGDSIKSLMMLEQEQQRQSCDKYKSDLCYSSSSVAKDSEESFHFPGSSTVGEGWSSPPPEGFLRSSWYEETHIDPKAAIHTAKNSGCETPKRGELNASMLGTPLLPMYQSSTSQVTLLLQQRQVQQQLQPQKMRISQYFRMSQDDFMMEKLSEVLDQTFGSFDEAENTDDFFSVTPPEIKKDEQAPRSPTYDQFIETLRNEEDEMMDSEKTWNSIRASRNSTHSRQLASNAKKAASQSTLDKVDE</sequence>
<dbReference type="AlphaFoldDB" id="A0A1E3QTI8"/>
<accession>A0A1E3QTI8</accession>
<gene>
    <name evidence="3" type="ORF">BABINDRAFT_118558</name>
</gene>
<feature type="domain" description="CRIB" evidence="2">
    <location>
        <begin position="149"/>
        <end position="162"/>
    </location>
</feature>
<feature type="compositionally biased region" description="Polar residues" evidence="1">
    <location>
        <begin position="495"/>
        <end position="529"/>
    </location>
</feature>